<dbReference type="InterPro" id="IPR051811">
    <property type="entry name" value="Cytochrome_c550/c551-like"/>
</dbReference>
<accession>A4BM16</accession>
<evidence type="ECO:0000256" key="1">
    <source>
        <dbReference type="ARBA" id="ARBA00022448"/>
    </source>
</evidence>
<dbReference type="PROSITE" id="PS51007">
    <property type="entry name" value="CYTC"/>
    <property type="match status" value="2"/>
</dbReference>
<feature type="transmembrane region" description="Helical" evidence="7">
    <location>
        <begin position="250"/>
        <end position="272"/>
    </location>
</feature>
<keyword evidence="2 6" id="KW-0349">Heme</keyword>
<evidence type="ECO:0000256" key="7">
    <source>
        <dbReference type="SAM" id="Phobius"/>
    </source>
</evidence>
<evidence type="ECO:0000256" key="2">
    <source>
        <dbReference type="ARBA" id="ARBA00022617"/>
    </source>
</evidence>
<dbReference type="OrthoDB" id="9809720at2"/>
<evidence type="ECO:0000256" key="4">
    <source>
        <dbReference type="ARBA" id="ARBA00022982"/>
    </source>
</evidence>
<evidence type="ECO:0000256" key="3">
    <source>
        <dbReference type="ARBA" id="ARBA00022723"/>
    </source>
</evidence>
<dbReference type="Gene3D" id="1.10.760.10">
    <property type="entry name" value="Cytochrome c-like domain"/>
    <property type="match status" value="2"/>
</dbReference>
<evidence type="ECO:0000313" key="9">
    <source>
        <dbReference type="EMBL" id="EAR23354.1"/>
    </source>
</evidence>
<sequence>MLNAPSRRRARFKQVLLVSAAIGLGVFTTGTWAGDASAGATLFKQKCAACHTIGQGDRVGPDLKGITKERDEAWLKEWLKDPAAMIASGDPVAKKVSEKYPMTMPNLGLSDQQIDDLIAYMAQDGAAGAQSSAAGATGSAAAPAAAATEESAGSADKGEQLFTGETSFRNGGPSCAACHSAAGLGGGSMGPDLTSTHGRLGDAIVTWPEAMAPMQPIFSAKPLTDSEKADLLAFFKATAADPNQSSGGPVGMLLGLSILGVVALGAIVSFVWRRRIIAVREPMVSGTGRWRR</sequence>
<proteinExistence type="predicted"/>
<dbReference type="PANTHER" id="PTHR37823:SF1">
    <property type="entry name" value="CYTOCHROME C-553-LIKE"/>
    <property type="match status" value="1"/>
</dbReference>
<dbReference type="GO" id="GO:0020037">
    <property type="term" value="F:heme binding"/>
    <property type="evidence" value="ECO:0007669"/>
    <property type="project" value="InterPro"/>
</dbReference>
<organism evidence="9 10">
    <name type="scientific">Nitrococcus mobilis Nb-231</name>
    <dbReference type="NCBI Taxonomy" id="314278"/>
    <lineage>
        <taxon>Bacteria</taxon>
        <taxon>Pseudomonadati</taxon>
        <taxon>Pseudomonadota</taxon>
        <taxon>Gammaproteobacteria</taxon>
        <taxon>Chromatiales</taxon>
        <taxon>Ectothiorhodospiraceae</taxon>
        <taxon>Nitrococcus</taxon>
    </lineage>
</organism>
<keyword evidence="7" id="KW-1133">Transmembrane helix</keyword>
<evidence type="ECO:0000259" key="8">
    <source>
        <dbReference type="PROSITE" id="PS51007"/>
    </source>
</evidence>
<protein>
    <submittedName>
        <fullName evidence="9">Cytochrome c, class I</fullName>
    </submittedName>
</protein>
<gene>
    <name evidence="9" type="ORF">NB231_16078</name>
</gene>
<feature type="domain" description="Cytochrome c" evidence="8">
    <location>
        <begin position="153"/>
        <end position="239"/>
    </location>
</feature>
<dbReference type="EMBL" id="AAOF01000001">
    <property type="protein sequence ID" value="EAR23354.1"/>
    <property type="molecule type" value="Genomic_DNA"/>
</dbReference>
<dbReference type="SUPFAM" id="SSF46626">
    <property type="entry name" value="Cytochrome c"/>
    <property type="match status" value="2"/>
</dbReference>
<dbReference type="Pfam" id="PF00034">
    <property type="entry name" value="Cytochrom_C"/>
    <property type="match status" value="1"/>
</dbReference>
<keyword evidence="4" id="KW-0249">Electron transport</keyword>
<keyword evidence="7" id="KW-0812">Transmembrane</keyword>
<dbReference type="GO" id="GO:0046872">
    <property type="term" value="F:metal ion binding"/>
    <property type="evidence" value="ECO:0007669"/>
    <property type="project" value="UniProtKB-KW"/>
</dbReference>
<name>A4BM16_9GAMM</name>
<evidence type="ECO:0000256" key="5">
    <source>
        <dbReference type="ARBA" id="ARBA00023004"/>
    </source>
</evidence>
<keyword evidence="10" id="KW-1185">Reference proteome</keyword>
<evidence type="ECO:0000313" key="10">
    <source>
        <dbReference type="Proteomes" id="UP000003374"/>
    </source>
</evidence>
<dbReference type="PANTHER" id="PTHR37823">
    <property type="entry name" value="CYTOCHROME C-553-LIKE"/>
    <property type="match status" value="1"/>
</dbReference>
<dbReference type="InterPro" id="IPR036909">
    <property type="entry name" value="Cyt_c-like_dom_sf"/>
</dbReference>
<dbReference type="RefSeq" id="WP_005004539.1">
    <property type="nucleotide sequence ID" value="NZ_CH672427.1"/>
</dbReference>
<feature type="domain" description="Cytochrome c" evidence="8">
    <location>
        <begin position="34"/>
        <end position="125"/>
    </location>
</feature>
<dbReference type="GO" id="GO:0009055">
    <property type="term" value="F:electron transfer activity"/>
    <property type="evidence" value="ECO:0007669"/>
    <property type="project" value="InterPro"/>
</dbReference>
<dbReference type="AlphaFoldDB" id="A4BM16"/>
<keyword evidence="3 6" id="KW-0479">Metal-binding</keyword>
<keyword evidence="5 6" id="KW-0408">Iron</keyword>
<keyword evidence="7" id="KW-0472">Membrane</keyword>
<comment type="caution">
    <text evidence="9">The sequence shown here is derived from an EMBL/GenBank/DDBJ whole genome shotgun (WGS) entry which is preliminary data.</text>
</comment>
<evidence type="ECO:0000256" key="6">
    <source>
        <dbReference type="PROSITE-ProRule" id="PRU00433"/>
    </source>
</evidence>
<dbReference type="HOGENOM" id="CLU_073827_0_0_6"/>
<keyword evidence="1" id="KW-0813">Transport</keyword>
<dbReference type="eggNOG" id="COG2010">
    <property type="taxonomic scope" value="Bacteria"/>
</dbReference>
<reference evidence="9 10" key="1">
    <citation type="submission" date="2006-02" db="EMBL/GenBank/DDBJ databases">
        <authorList>
            <person name="Waterbury J."/>
            <person name="Ferriera S."/>
            <person name="Johnson J."/>
            <person name="Kravitz S."/>
            <person name="Halpern A."/>
            <person name="Remington K."/>
            <person name="Beeson K."/>
            <person name="Tran B."/>
            <person name="Rogers Y.-H."/>
            <person name="Friedman R."/>
            <person name="Venter J.C."/>
        </authorList>
    </citation>
    <scope>NUCLEOTIDE SEQUENCE [LARGE SCALE GENOMIC DNA]</scope>
    <source>
        <strain evidence="9 10">Nb-231</strain>
    </source>
</reference>
<dbReference type="InterPro" id="IPR009056">
    <property type="entry name" value="Cyt_c-like_dom"/>
</dbReference>
<dbReference type="STRING" id="314278.NB231_16078"/>
<dbReference type="Proteomes" id="UP000003374">
    <property type="component" value="Unassembled WGS sequence"/>
</dbReference>